<keyword evidence="4" id="KW-1185">Reference proteome</keyword>
<evidence type="ECO:0000313" key="3">
    <source>
        <dbReference type="EMBL" id="EOR27654.1"/>
    </source>
</evidence>
<evidence type="ECO:0000259" key="2">
    <source>
        <dbReference type="Pfam" id="PF18705"/>
    </source>
</evidence>
<dbReference type="Pfam" id="PF13786">
    <property type="entry name" value="DUF4179"/>
    <property type="match status" value="1"/>
</dbReference>
<feature type="domain" description="DUF4179" evidence="1">
    <location>
        <begin position="47"/>
        <end position="134"/>
    </location>
</feature>
<reference evidence="3 4" key="1">
    <citation type="submission" date="2013-03" db="EMBL/GenBank/DDBJ databases">
        <title>Whole genome shotgun sequencing of Clostridium sartagoforme AAU1.</title>
        <authorList>
            <person name="Joshi C.G."/>
            <person name="Duggirala S.M."/>
            <person name="Nathani N.M."/>
            <person name="Bhatt V.D."/>
            <person name="Patel A.K."/>
            <person name="Pandya P.R."/>
            <person name="KaPatel J.A."/>
        </authorList>
    </citation>
    <scope>NUCLEOTIDE SEQUENCE [LARGE SCALE GENOMIC DNA]</scope>
    <source>
        <strain evidence="3 4">AAU1</strain>
    </source>
</reference>
<name>R9CE74_9CLOT</name>
<dbReference type="Gene3D" id="2.60.40.1630">
    <property type="entry name" value="bacillus anthracis domain"/>
    <property type="match status" value="1"/>
</dbReference>
<sequence>MSKNIYDILNDYNINFDELKEEGFNDIEKKKIKCNIKKSINKNSEKSSMRKKIIIAATLVGIISIGLIRTDVGATVVDNIKKASYDIATFLGIKKDLSPYKTVVNKTLSNYELEIQLNEVILDNDELIISSTFKPKDTKLEGKSISLLPEIIVNGDPLGVTRVGGLGEVVDESGYSAAIECSFKEEEFNGDLDIKIIYRDMFIDQEFKRTEPITFEFTTSSEELSKNTKKIELNNRFILENGAELKLNKYTSNAISKKIYYSIDRKNNEEVPYYIELKGKDNEGNEMIFRLNNGTSGGGVLKLDNKESKISETATSITLTPYLIQFPVESNKSNNDIEEINDNNLLQIGEEFSIQIN</sequence>
<dbReference type="AlphaFoldDB" id="R9CE74"/>
<evidence type="ECO:0008006" key="5">
    <source>
        <dbReference type="Google" id="ProtNLM"/>
    </source>
</evidence>
<dbReference type="PATRIC" id="fig|1202534.3.peg.720"/>
<dbReference type="OrthoDB" id="1695052at2"/>
<accession>R9CE74</accession>
<dbReference type="InterPro" id="IPR040680">
    <property type="entry name" value="DUF5643"/>
</dbReference>
<proteinExistence type="predicted"/>
<dbReference type="Pfam" id="PF18705">
    <property type="entry name" value="DUF5643"/>
    <property type="match status" value="1"/>
</dbReference>
<dbReference type="RefSeq" id="WP_016206197.1">
    <property type="nucleotide sequence ID" value="NZ_ASRV01000037.1"/>
</dbReference>
<protein>
    <recommendedName>
        <fullName evidence="5">DUF4179 domain-containing protein</fullName>
    </recommendedName>
</protein>
<organism evidence="3 4">
    <name type="scientific">Clostridium sartagoforme AAU1</name>
    <dbReference type="NCBI Taxonomy" id="1202534"/>
    <lineage>
        <taxon>Bacteria</taxon>
        <taxon>Bacillati</taxon>
        <taxon>Bacillota</taxon>
        <taxon>Clostridia</taxon>
        <taxon>Eubacteriales</taxon>
        <taxon>Clostridiaceae</taxon>
        <taxon>Clostridium</taxon>
    </lineage>
</organism>
<evidence type="ECO:0000259" key="1">
    <source>
        <dbReference type="Pfam" id="PF13786"/>
    </source>
</evidence>
<gene>
    <name evidence="3" type="ORF">A500_03616</name>
</gene>
<dbReference type="InterPro" id="IPR025436">
    <property type="entry name" value="DUF4179"/>
</dbReference>
<evidence type="ECO:0000313" key="4">
    <source>
        <dbReference type="Proteomes" id="UP000013988"/>
    </source>
</evidence>
<feature type="domain" description="DUF5643" evidence="2">
    <location>
        <begin position="228"/>
        <end position="338"/>
    </location>
</feature>
<comment type="caution">
    <text evidence="3">The sequence shown here is derived from an EMBL/GenBank/DDBJ whole genome shotgun (WGS) entry which is preliminary data.</text>
</comment>
<dbReference type="Proteomes" id="UP000013988">
    <property type="component" value="Unassembled WGS sequence"/>
</dbReference>
<dbReference type="EMBL" id="ASRV01000037">
    <property type="protein sequence ID" value="EOR27654.1"/>
    <property type="molecule type" value="Genomic_DNA"/>
</dbReference>